<keyword evidence="10" id="KW-1185">Reference proteome</keyword>
<feature type="domain" description="Exonuclease VII large subunit C-terminal" evidence="7">
    <location>
        <begin position="123"/>
        <end position="335"/>
    </location>
</feature>
<dbReference type="PANTHER" id="PTHR30008:SF0">
    <property type="entry name" value="EXODEOXYRIBONUCLEASE 7 LARGE SUBUNIT"/>
    <property type="match status" value="1"/>
</dbReference>
<evidence type="ECO:0000259" key="8">
    <source>
        <dbReference type="Pfam" id="PF13742"/>
    </source>
</evidence>
<dbReference type="InterPro" id="IPR020579">
    <property type="entry name" value="Exonuc_VII_lsu_C"/>
</dbReference>
<name>A0A975AUB1_9THEO</name>
<reference evidence="9" key="1">
    <citation type="submission" date="2020-08" db="EMBL/GenBank/DDBJ databases">
        <title>Genomic insights into the carbon and energy metabolism of the first obligate autotrophic acetogenic bacterium Aceticella autotrophica gen. nov., sp. nov.</title>
        <authorList>
            <person name="Toshchakov S.V."/>
            <person name="Elcheninov A.G."/>
            <person name="Kublanov I.V."/>
            <person name="Frolov E.N."/>
            <person name="Lebedinsky A.V."/>
        </authorList>
    </citation>
    <scope>NUCLEOTIDE SEQUENCE</scope>
    <source>
        <strain evidence="9">3443-3Ac</strain>
    </source>
</reference>
<dbReference type="Pfam" id="PF13742">
    <property type="entry name" value="tRNA_anti_2"/>
    <property type="match status" value="1"/>
</dbReference>
<comment type="subcellular location">
    <subcellularLocation>
        <location evidence="5 6">Cytoplasm</location>
    </subcellularLocation>
</comment>
<dbReference type="HAMAP" id="MF_00378">
    <property type="entry name" value="Exonuc_7_L"/>
    <property type="match status" value="1"/>
</dbReference>
<dbReference type="AlphaFoldDB" id="A0A975AUB1"/>
<evidence type="ECO:0000313" key="9">
    <source>
        <dbReference type="EMBL" id="QSZ26506.1"/>
    </source>
</evidence>
<dbReference type="GO" id="GO:0003676">
    <property type="term" value="F:nucleic acid binding"/>
    <property type="evidence" value="ECO:0007669"/>
    <property type="project" value="InterPro"/>
</dbReference>
<evidence type="ECO:0000259" key="7">
    <source>
        <dbReference type="Pfam" id="PF02601"/>
    </source>
</evidence>
<evidence type="ECO:0000313" key="10">
    <source>
        <dbReference type="Proteomes" id="UP000671913"/>
    </source>
</evidence>
<evidence type="ECO:0000256" key="3">
    <source>
        <dbReference type="ARBA" id="ARBA00022801"/>
    </source>
</evidence>
<keyword evidence="3 5" id="KW-0378">Hydrolase</keyword>
<dbReference type="GO" id="GO:0005737">
    <property type="term" value="C:cytoplasm"/>
    <property type="evidence" value="ECO:0007669"/>
    <property type="project" value="UniProtKB-SubCell"/>
</dbReference>
<dbReference type="Pfam" id="PF02601">
    <property type="entry name" value="Exonuc_VII_L"/>
    <property type="match status" value="1"/>
</dbReference>
<keyword evidence="4 5" id="KW-0269">Exonuclease</keyword>
<sequence>MFFKALEVKEVNEYIKKLINGDVILRNLMVKGEISNLKYHNQALFFTLTDETSCLKCIMFKEFIEDFDIKLQNGISVVATGKISVYERSGTYQLYVQKIKIDGIGALYISFDKLKEKLKNEGLFDISRKKPLPKNPKKIGVITSMKGAAVHDIISVLKRRKPSIDIIIMPILVQGNSASDEIEKALYILNERNDIDLIILGRGGGSFEDLFPFNEEKVARAISQSKIPIISAIGHETDFTISDFVSDLRAPTPSAAAELAVLDMNIYKNQLSNMKYRLQETILNIIKNKRDYIKILTEKLFRENPVRQKEEFKRRLKDLERIMYNSINSIINNKKANHIRIIDKLNSLSPLNVLKRGYTVAIDNNKKDIITSVKKIDKNDCIYVFFKDGNVKCIVDEVQYDE</sequence>
<dbReference type="EMBL" id="CP060096">
    <property type="protein sequence ID" value="QSZ26506.1"/>
    <property type="molecule type" value="Genomic_DNA"/>
</dbReference>
<comment type="catalytic activity">
    <reaction evidence="5 6">
        <text>Exonucleolytic cleavage in either 5'- to 3'- or 3'- to 5'-direction to yield nucleoside 5'-phosphates.</text>
        <dbReference type="EC" id="3.1.11.6"/>
    </reaction>
</comment>
<dbReference type="PANTHER" id="PTHR30008">
    <property type="entry name" value="EXODEOXYRIBONUCLEASE 7 LARGE SUBUNIT"/>
    <property type="match status" value="1"/>
</dbReference>
<evidence type="ECO:0000256" key="2">
    <source>
        <dbReference type="ARBA" id="ARBA00022722"/>
    </source>
</evidence>
<evidence type="ECO:0000256" key="4">
    <source>
        <dbReference type="ARBA" id="ARBA00022839"/>
    </source>
</evidence>
<protein>
    <recommendedName>
        <fullName evidence="5">Exodeoxyribonuclease 7 large subunit</fullName>
        <ecNumber evidence="5">3.1.11.6</ecNumber>
    </recommendedName>
    <alternativeName>
        <fullName evidence="5">Exodeoxyribonuclease VII large subunit</fullName>
        <shortName evidence="5">Exonuclease VII large subunit</shortName>
    </alternativeName>
</protein>
<gene>
    <name evidence="5" type="primary">xseA</name>
    <name evidence="9" type="ORF">ACETAC_06180</name>
</gene>
<dbReference type="InterPro" id="IPR025824">
    <property type="entry name" value="OB-fold_nuc-bd_dom"/>
</dbReference>
<keyword evidence="2 5" id="KW-0540">Nuclease</keyword>
<dbReference type="Proteomes" id="UP000671913">
    <property type="component" value="Chromosome"/>
</dbReference>
<organism evidence="9 10">
    <name type="scientific">Aceticella autotrophica</name>
    <dbReference type="NCBI Taxonomy" id="2755338"/>
    <lineage>
        <taxon>Bacteria</taxon>
        <taxon>Bacillati</taxon>
        <taxon>Bacillota</taxon>
        <taxon>Clostridia</taxon>
        <taxon>Thermoanaerobacterales</taxon>
        <taxon>Thermoanaerobacteraceae</taxon>
        <taxon>Aceticella</taxon>
    </lineage>
</organism>
<dbReference type="CDD" id="cd04489">
    <property type="entry name" value="ExoVII_LU_OBF"/>
    <property type="match status" value="1"/>
</dbReference>
<dbReference type="EC" id="3.1.11.6" evidence="5"/>
<keyword evidence="1 5" id="KW-0963">Cytoplasm</keyword>
<proteinExistence type="inferred from homology"/>
<comment type="function">
    <text evidence="5">Bidirectionally degrades single-stranded DNA into large acid-insoluble oligonucleotides, which are then degraded further into small acid-soluble oligonucleotides.</text>
</comment>
<dbReference type="NCBIfam" id="TIGR00237">
    <property type="entry name" value="xseA"/>
    <property type="match status" value="1"/>
</dbReference>
<accession>A0A975AUB1</accession>
<dbReference type="RefSeq" id="WP_284679179.1">
    <property type="nucleotide sequence ID" value="NZ_CP060096.1"/>
</dbReference>
<dbReference type="GO" id="GO:0008855">
    <property type="term" value="F:exodeoxyribonuclease VII activity"/>
    <property type="evidence" value="ECO:0007669"/>
    <property type="project" value="UniProtKB-UniRule"/>
</dbReference>
<dbReference type="GO" id="GO:0009318">
    <property type="term" value="C:exodeoxyribonuclease VII complex"/>
    <property type="evidence" value="ECO:0007669"/>
    <property type="project" value="UniProtKB-UniRule"/>
</dbReference>
<feature type="domain" description="OB-fold nucleic acid binding" evidence="8">
    <location>
        <begin position="6"/>
        <end position="99"/>
    </location>
</feature>
<evidence type="ECO:0000256" key="5">
    <source>
        <dbReference type="HAMAP-Rule" id="MF_00378"/>
    </source>
</evidence>
<comment type="subunit">
    <text evidence="5">Heterooligomer composed of large and small subunits.</text>
</comment>
<dbReference type="GO" id="GO:0006308">
    <property type="term" value="P:DNA catabolic process"/>
    <property type="evidence" value="ECO:0007669"/>
    <property type="project" value="UniProtKB-UniRule"/>
</dbReference>
<comment type="similarity">
    <text evidence="5 6">Belongs to the XseA family.</text>
</comment>
<evidence type="ECO:0000256" key="1">
    <source>
        <dbReference type="ARBA" id="ARBA00022490"/>
    </source>
</evidence>
<dbReference type="KEGG" id="aaut:ACETAC_06180"/>
<evidence type="ECO:0000256" key="6">
    <source>
        <dbReference type="RuleBase" id="RU004355"/>
    </source>
</evidence>
<dbReference type="InterPro" id="IPR003753">
    <property type="entry name" value="Exonuc_VII_L"/>
</dbReference>